<organism evidence="7 8">
    <name type="scientific">Batrachochytrium salamandrivorans</name>
    <dbReference type="NCBI Taxonomy" id="1357716"/>
    <lineage>
        <taxon>Eukaryota</taxon>
        <taxon>Fungi</taxon>
        <taxon>Fungi incertae sedis</taxon>
        <taxon>Chytridiomycota</taxon>
        <taxon>Chytridiomycota incertae sedis</taxon>
        <taxon>Chytridiomycetes</taxon>
        <taxon>Rhizophydiales</taxon>
        <taxon>Rhizophydiales incertae sedis</taxon>
        <taxon>Batrachochytrium</taxon>
    </lineage>
</organism>
<dbReference type="InterPro" id="IPR013578">
    <property type="entry name" value="Peptidase_M16C_assoc"/>
</dbReference>
<accession>A0ABQ8FLN3</accession>
<dbReference type="Pfam" id="PF00675">
    <property type="entry name" value="Peptidase_M16"/>
    <property type="match status" value="1"/>
</dbReference>
<dbReference type="Proteomes" id="UP001648503">
    <property type="component" value="Unassembled WGS sequence"/>
</dbReference>
<evidence type="ECO:0000256" key="1">
    <source>
        <dbReference type="ARBA" id="ARBA00007575"/>
    </source>
</evidence>
<gene>
    <name evidence="7" type="ORF">BASA50_002312</name>
</gene>
<dbReference type="PANTHER" id="PTHR43016:SF13">
    <property type="entry name" value="PRESEQUENCE PROTEASE, MITOCHONDRIAL"/>
    <property type="match status" value="1"/>
</dbReference>
<dbReference type="InterPro" id="IPR055130">
    <property type="entry name" value="PreP_C"/>
</dbReference>
<dbReference type="InterPro" id="IPR011249">
    <property type="entry name" value="Metalloenz_LuxS/M16"/>
</dbReference>
<evidence type="ECO:0000256" key="2">
    <source>
        <dbReference type="ARBA" id="ARBA00011853"/>
    </source>
</evidence>
<comment type="similarity">
    <text evidence="1">Belongs to the peptidase M16 family. PreP subfamily.</text>
</comment>
<reference evidence="7 8" key="1">
    <citation type="submission" date="2021-02" db="EMBL/GenBank/DDBJ databases">
        <title>Variation within the Batrachochytrium salamandrivorans European outbreak.</title>
        <authorList>
            <person name="Kelly M."/>
            <person name="Pasmans F."/>
            <person name="Shea T.P."/>
            <person name="Munoz J.F."/>
            <person name="Carranza S."/>
            <person name="Cuomo C.A."/>
            <person name="Martel A."/>
        </authorList>
    </citation>
    <scope>NUCLEOTIDE SEQUENCE [LARGE SCALE GENOMIC DNA]</scope>
    <source>
        <strain evidence="7 8">AMFP18/2</strain>
    </source>
</reference>
<proteinExistence type="inferred from homology"/>
<dbReference type="Pfam" id="PF05193">
    <property type="entry name" value="Peptidase_M16_C"/>
    <property type="match status" value="1"/>
</dbReference>
<name>A0ABQ8FLN3_9FUNG</name>
<evidence type="ECO:0000259" key="6">
    <source>
        <dbReference type="SMART" id="SM01264"/>
    </source>
</evidence>
<evidence type="ECO:0000313" key="8">
    <source>
        <dbReference type="Proteomes" id="UP001648503"/>
    </source>
</evidence>
<dbReference type="Pfam" id="PF22516">
    <property type="entry name" value="PreP_C"/>
    <property type="match status" value="1"/>
</dbReference>
<feature type="domain" description="Peptidase M16C associated" evidence="6">
    <location>
        <begin position="517"/>
        <end position="764"/>
    </location>
</feature>
<evidence type="ECO:0000256" key="5">
    <source>
        <dbReference type="ARBA" id="ARBA00045897"/>
    </source>
</evidence>
<dbReference type="Gene3D" id="3.30.830.10">
    <property type="entry name" value="Metalloenzyme, LuxS/M16 peptidase-like"/>
    <property type="match status" value="4"/>
</dbReference>
<evidence type="ECO:0000313" key="7">
    <source>
        <dbReference type="EMBL" id="KAH6600414.1"/>
    </source>
</evidence>
<dbReference type="InterPro" id="IPR007863">
    <property type="entry name" value="Peptidase_M16_C"/>
</dbReference>
<protein>
    <recommendedName>
        <fullName evidence="3">Presequence protease, mitochondrial</fullName>
    </recommendedName>
    <alternativeName>
        <fullName evidence="4">Pitrilysin metalloproteinase</fullName>
    </alternativeName>
</protein>
<dbReference type="PANTHER" id="PTHR43016">
    <property type="entry name" value="PRESEQUENCE PROTEASE"/>
    <property type="match status" value="1"/>
</dbReference>
<sequence>MSTQLAWLARASIGSPALKNRSSLTHRSLLTSFYNASSCMHRPFPSTGAAYATAASTSNGQNLHAFKLVESRFLKDYDCEAKVFKHTRTGADWVHLEKPDTNNVFMVGFQTAVSDSTGVPHILEHTTLCGSNRYPVRDPFFKMLNRSMATFMNALTGDDFTVYPFSSENKSDYFNLMDVYLDSVFAPRLRKLDFMQEGWRLEHENPKDISTPIIFKGVVYNEMKGALADTSSLFQTRHQQVLYPGSTYEYVSGGDPENITDLTHEQLLAFHSKNYHPSNARFYSYGSFPLDEQMQRVDEKLSTFSSLPRHSLDDVPRWTEPRTIRAVGPLDPMGDSSRQSRVAVSYLTNSEKDLQKSLSMKILVNLLTDGASSPMYKALIESGLGTDYAATTGHSQFANRASTSFSLQGMASKDIPVAIESIQYILEEAAKTGFPKDRINNILHQIELGLKHRTASFGMNLGLNLIRTMIHGSNPLDAIDTAPSLIQLRSDLAQPGFLESCIESSFLKNPHRLTYIMEPDAGYPLSLVEKESKRLARHVSALSEKDIDTIRKDGIELLKLQETKEDLGCLPCLPLSDVSRDAKFYPLRTTTLDSGLKQHWRETQTNGVSYVYLKWDVTDLSDREKLLAPLMCSSLTSLGTESKSLGELDEAIREHTAGVSASVFTSPSVTGERPRDYMIVSASALDRNLAAMYAIVLEVLQTTHWAAHDNLKIALLSMASSSANSIPDSGHAYAIKSAAAALKSTCYSSELFGGMRQIEFLDELSRQSESLSELSIELGALANKVLRSTTPEILVVSDPHVVDQHSSLHKTTLASLAISDLSLSASSVPLTSFVPMYETKNFPMDLGINFTARSFSTVPYSHPDAAALKILASLMSTHFLHRELREKGGAYGGGAQYNALDGVLSFMTYRDPPGAQRTLATYSKSIDWACDITQHVGASDLEQAKLEAFRNMDKPVDAAGEGLTLFQYGLELSPLQAHRDALFAVTLQDVEQVAKKYLQTSSATCVIGEKLPSESE</sequence>
<comment type="subunit">
    <text evidence="2">Monomer and homodimer; homodimerization is induced by binding of the substrate.</text>
</comment>
<dbReference type="Pfam" id="PF08367">
    <property type="entry name" value="M16C_assoc"/>
    <property type="match status" value="1"/>
</dbReference>
<comment type="caution">
    <text evidence="7">The sequence shown here is derived from an EMBL/GenBank/DDBJ whole genome shotgun (WGS) entry which is preliminary data.</text>
</comment>
<evidence type="ECO:0000256" key="3">
    <source>
        <dbReference type="ARBA" id="ARBA00020167"/>
    </source>
</evidence>
<dbReference type="SMART" id="SM01264">
    <property type="entry name" value="M16C_associated"/>
    <property type="match status" value="1"/>
</dbReference>
<dbReference type="InterPro" id="IPR011765">
    <property type="entry name" value="Pept_M16_N"/>
</dbReference>
<keyword evidence="8" id="KW-1185">Reference proteome</keyword>
<evidence type="ECO:0000256" key="4">
    <source>
        <dbReference type="ARBA" id="ARBA00034552"/>
    </source>
</evidence>
<dbReference type="SUPFAM" id="SSF63411">
    <property type="entry name" value="LuxS/MPP-like metallohydrolase"/>
    <property type="match status" value="4"/>
</dbReference>
<comment type="function">
    <text evidence="5">Degrades mitochondrial transit peptides after their cleavage in the intermembrane space or in the matrix, and presequence peptides; clearance of these peptides is required to keep the presequence processing machinery running. Preferentially cleaves the N-terminal side of paired basic amino acid residues. Also degrades other unstructured peptides. May function as an ATP-dependent peptidase as opposed to a metalloendopeptidase.</text>
</comment>
<dbReference type="EMBL" id="JAFCIX010000037">
    <property type="protein sequence ID" value="KAH6600414.1"/>
    <property type="molecule type" value="Genomic_DNA"/>
</dbReference>